<accession>A0A4V2JD53</accession>
<evidence type="ECO:0000259" key="2">
    <source>
        <dbReference type="PROSITE" id="PS50111"/>
    </source>
</evidence>
<dbReference type="SMART" id="SM00086">
    <property type="entry name" value="PAC"/>
    <property type="match status" value="1"/>
</dbReference>
<proteinExistence type="predicted"/>
<dbReference type="PROSITE" id="PS50113">
    <property type="entry name" value="PAC"/>
    <property type="match status" value="1"/>
</dbReference>
<comment type="caution">
    <text evidence="5">The sequence shown here is derived from an EMBL/GenBank/DDBJ whole genome shotgun (WGS) entry which is preliminary data.</text>
</comment>
<dbReference type="GO" id="GO:0016020">
    <property type="term" value="C:membrane"/>
    <property type="evidence" value="ECO:0007669"/>
    <property type="project" value="InterPro"/>
</dbReference>
<dbReference type="SMART" id="SM00283">
    <property type="entry name" value="MA"/>
    <property type="match status" value="1"/>
</dbReference>
<dbReference type="PRINTS" id="PR00260">
    <property type="entry name" value="CHEMTRNSDUCR"/>
</dbReference>
<dbReference type="SUPFAM" id="SSF58104">
    <property type="entry name" value="Methyl-accepting chemotaxis protein (MCP) signaling domain"/>
    <property type="match status" value="1"/>
</dbReference>
<dbReference type="GO" id="GO:0006935">
    <property type="term" value="P:chemotaxis"/>
    <property type="evidence" value="ECO:0007669"/>
    <property type="project" value="InterPro"/>
</dbReference>
<evidence type="ECO:0000256" key="1">
    <source>
        <dbReference type="PROSITE-ProRule" id="PRU00284"/>
    </source>
</evidence>
<dbReference type="GO" id="GO:0004888">
    <property type="term" value="F:transmembrane signaling receptor activity"/>
    <property type="evidence" value="ECO:0007669"/>
    <property type="project" value="InterPro"/>
</dbReference>
<dbReference type="RefSeq" id="WP_131004712.1">
    <property type="nucleotide sequence ID" value="NZ_JBHSZR010000002.1"/>
</dbReference>
<dbReference type="InterPro" id="IPR004089">
    <property type="entry name" value="MCPsignal_dom"/>
</dbReference>
<sequence>MFWRKTKTGAEQEAKLDALNKVQAIIEFDLDGNVITANHNFLSVVSYSLEEITGRHHSMFVDPIEAQGPEYRAFWQRLRSGEIQATQFKRIAKGGREVWIEASYNPLKDRSGKPYKIVKFATDVTSQVKLLTDLRRIIDHNFTEIDQTLGQSSSQSTAASGATQAAASNVSMMAAAAEELAASVEQIAEGMVKSHAATTSASATTMAAGESAQRLSKAADSMSGVVNLIQNIAAQINLLALNATIESARAGDAGRGFAVVAQEVKKLANDAAKATEQISSEIDQVQMISGEVVSSLASIGSSFEVMREHVAATAAAMEQQRGVTRDMSSNMHSASGAVNGIFDNVAAISAAVAQVTAAVGVTRDAARVLAR</sequence>
<dbReference type="PANTHER" id="PTHR24422">
    <property type="entry name" value="CHEMOTAXIS PROTEIN METHYLTRANSFERASE"/>
    <property type="match status" value="1"/>
</dbReference>
<dbReference type="InterPro" id="IPR050903">
    <property type="entry name" value="Bact_Chemotaxis_MeTrfase"/>
</dbReference>
<gene>
    <name evidence="5" type="ORF">EYR15_16695</name>
</gene>
<dbReference type="Proteomes" id="UP000291613">
    <property type="component" value="Unassembled WGS sequence"/>
</dbReference>
<dbReference type="GO" id="GO:0007165">
    <property type="term" value="P:signal transduction"/>
    <property type="evidence" value="ECO:0007669"/>
    <property type="project" value="UniProtKB-KW"/>
</dbReference>
<protein>
    <submittedName>
        <fullName evidence="5">PAS domain-containing methyl-accepting chemotaxis protein</fullName>
    </submittedName>
</protein>
<evidence type="ECO:0000259" key="4">
    <source>
        <dbReference type="PROSITE" id="PS50113"/>
    </source>
</evidence>
<evidence type="ECO:0000313" key="5">
    <source>
        <dbReference type="EMBL" id="TBN47045.1"/>
    </source>
</evidence>
<keyword evidence="1" id="KW-0807">Transducer</keyword>
<dbReference type="EMBL" id="SIUB01000012">
    <property type="protein sequence ID" value="TBN47045.1"/>
    <property type="molecule type" value="Genomic_DNA"/>
</dbReference>
<feature type="domain" description="PAC" evidence="4">
    <location>
        <begin position="84"/>
        <end position="136"/>
    </location>
</feature>
<dbReference type="InterPro" id="IPR000700">
    <property type="entry name" value="PAS-assoc_C"/>
</dbReference>
<dbReference type="Gene3D" id="1.10.287.950">
    <property type="entry name" value="Methyl-accepting chemotaxis protein"/>
    <property type="match status" value="1"/>
</dbReference>
<dbReference type="InterPro" id="IPR013656">
    <property type="entry name" value="PAS_4"/>
</dbReference>
<name>A0A4V2JD53_9HYPH</name>
<feature type="domain" description="PAS" evidence="3">
    <location>
        <begin position="25"/>
        <end position="55"/>
    </location>
</feature>
<dbReference type="CDD" id="cd00130">
    <property type="entry name" value="PAS"/>
    <property type="match status" value="1"/>
</dbReference>
<evidence type="ECO:0000259" key="3">
    <source>
        <dbReference type="PROSITE" id="PS50112"/>
    </source>
</evidence>
<dbReference type="OrthoDB" id="9797364at2"/>
<reference evidence="5 6" key="1">
    <citation type="submission" date="2019-02" db="EMBL/GenBank/DDBJ databases">
        <title>Hansschlegelia quercus sp. nov., a novel methylotrophic bacterium from buds of oak (Quercus robur L.).</title>
        <authorList>
            <person name="Agafonova N.V."/>
            <person name="Kaparullina E.N."/>
            <person name="Grouzdev D.S."/>
            <person name="Doronina N.V."/>
        </authorList>
    </citation>
    <scope>NUCLEOTIDE SEQUENCE [LARGE SCALE GENOMIC DNA]</scope>
    <source>
        <strain evidence="5 6">Dub</strain>
    </source>
</reference>
<feature type="domain" description="Methyl-accepting transducer" evidence="2">
    <location>
        <begin position="144"/>
        <end position="360"/>
    </location>
</feature>
<dbReference type="NCBIfam" id="TIGR00229">
    <property type="entry name" value="sensory_box"/>
    <property type="match status" value="1"/>
</dbReference>
<dbReference type="PROSITE" id="PS50112">
    <property type="entry name" value="PAS"/>
    <property type="match status" value="1"/>
</dbReference>
<dbReference type="InterPro" id="IPR004090">
    <property type="entry name" value="Chemotax_Me-accpt_rcpt"/>
</dbReference>
<dbReference type="Gene3D" id="3.30.450.20">
    <property type="entry name" value="PAS domain"/>
    <property type="match status" value="1"/>
</dbReference>
<dbReference type="InterPro" id="IPR000014">
    <property type="entry name" value="PAS"/>
</dbReference>
<dbReference type="InterPro" id="IPR001610">
    <property type="entry name" value="PAC"/>
</dbReference>
<organism evidence="5 6">
    <name type="scientific">Hansschlegelia quercus</name>
    <dbReference type="NCBI Taxonomy" id="2528245"/>
    <lineage>
        <taxon>Bacteria</taxon>
        <taxon>Pseudomonadati</taxon>
        <taxon>Pseudomonadota</taxon>
        <taxon>Alphaproteobacteria</taxon>
        <taxon>Hyphomicrobiales</taxon>
        <taxon>Methylopilaceae</taxon>
        <taxon>Hansschlegelia</taxon>
    </lineage>
</organism>
<keyword evidence="6" id="KW-1185">Reference proteome</keyword>
<dbReference type="AlphaFoldDB" id="A0A4V2JD53"/>
<dbReference type="PROSITE" id="PS50111">
    <property type="entry name" value="CHEMOTAXIS_TRANSDUC_2"/>
    <property type="match status" value="1"/>
</dbReference>
<dbReference type="Pfam" id="PF08448">
    <property type="entry name" value="PAS_4"/>
    <property type="match status" value="1"/>
</dbReference>
<evidence type="ECO:0000313" key="6">
    <source>
        <dbReference type="Proteomes" id="UP000291613"/>
    </source>
</evidence>
<dbReference type="SUPFAM" id="SSF55785">
    <property type="entry name" value="PYP-like sensor domain (PAS domain)"/>
    <property type="match status" value="1"/>
</dbReference>
<dbReference type="InterPro" id="IPR035965">
    <property type="entry name" value="PAS-like_dom_sf"/>
</dbReference>
<dbReference type="Pfam" id="PF00015">
    <property type="entry name" value="MCPsignal"/>
    <property type="match status" value="1"/>
</dbReference>
<dbReference type="PANTHER" id="PTHR24422:SF10">
    <property type="entry name" value="CHEMOTAXIS PROTEIN METHYLTRANSFERASE 2"/>
    <property type="match status" value="1"/>
</dbReference>